<reference evidence="2" key="1">
    <citation type="submission" date="2023-03" db="EMBL/GenBank/DDBJ databases">
        <title>Massive genome expansion in bonnet fungi (Mycena s.s.) driven by repeated elements and novel gene families across ecological guilds.</title>
        <authorList>
            <consortium name="Lawrence Berkeley National Laboratory"/>
            <person name="Harder C.B."/>
            <person name="Miyauchi S."/>
            <person name="Viragh M."/>
            <person name="Kuo A."/>
            <person name="Thoen E."/>
            <person name="Andreopoulos B."/>
            <person name="Lu D."/>
            <person name="Skrede I."/>
            <person name="Drula E."/>
            <person name="Henrissat B."/>
            <person name="Morin E."/>
            <person name="Kohler A."/>
            <person name="Barry K."/>
            <person name="LaButti K."/>
            <person name="Morin E."/>
            <person name="Salamov A."/>
            <person name="Lipzen A."/>
            <person name="Mereny Z."/>
            <person name="Hegedus B."/>
            <person name="Baldrian P."/>
            <person name="Stursova M."/>
            <person name="Weitz H."/>
            <person name="Taylor A."/>
            <person name="Grigoriev I.V."/>
            <person name="Nagy L.G."/>
            <person name="Martin F."/>
            <person name="Kauserud H."/>
        </authorList>
    </citation>
    <scope>NUCLEOTIDE SEQUENCE</scope>
    <source>
        <strain evidence="2">CBHHK182m</strain>
    </source>
</reference>
<gene>
    <name evidence="2" type="ORF">B0H16DRAFT_1469456</name>
</gene>
<feature type="region of interest" description="Disordered" evidence="1">
    <location>
        <begin position="360"/>
        <end position="393"/>
    </location>
</feature>
<evidence type="ECO:0000313" key="2">
    <source>
        <dbReference type="EMBL" id="KAJ7730773.1"/>
    </source>
</evidence>
<dbReference type="AlphaFoldDB" id="A0AAD7MT40"/>
<proteinExistence type="predicted"/>
<comment type="caution">
    <text evidence="2">The sequence shown here is derived from an EMBL/GenBank/DDBJ whole genome shotgun (WGS) entry which is preliminary data.</text>
</comment>
<sequence>MAFQLPPVPFMTRLALAQRHWDDLTTYVPSNSGLADSAYGNAKLERKRLDSPLDFEGQPIAPQELFAHSKTHQFRLPQCFHSSKTTYPPVAPFQRTGAPSIRGTNLRIVNISRLMDDHECMNFTTYERNDVVLEEQRDGTAIVFDETRMEISPNNLSAKEATLVTDLWSNVDNSALDVSAEMPRDGDNNDRKAWTNWAPLPSPLTGGDLCHLCQGECKIKDQHSMWFGGIVAALDNGPLDEGTGHGQREDSPSTDASSDVYTSSDDGIPELVSPSIDGKSTANSDPTDINESSSPTDGLLRATKALREMTDTLTEQMAKFLLTLPNPATVNASSATPVFGRRGRTMLRQQRHRFTSLSIDSISSRQRPLREPEHQTPPSTPDTEPSGGSACDLTCPFCFPPANERPDTWATGELNLIEDVE</sequence>
<keyword evidence="3" id="KW-1185">Reference proteome</keyword>
<feature type="compositionally biased region" description="Polar residues" evidence="1">
    <location>
        <begin position="278"/>
        <end position="296"/>
    </location>
</feature>
<name>A0AAD7MT40_9AGAR</name>
<dbReference type="EMBL" id="JARKIB010000157">
    <property type="protein sequence ID" value="KAJ7730773.1"/>
    <property type="molecule type" value="Genomic_DNA"/>
</dbReference>
<feature type="region of interest" description="Disordered" evidence="1">
    <location>
        <begin position="238"/>
        <end position="298"/>
    </location>
</feature>
<organism evidence="2 3">
    <name type="scientific">Mycena metata</name>
    <dbReference type="NCBI Taxonomy" id="1033252"/>
    <lineage>
        <taxon>Eukaryota</taxon>
        <taxon>Fungi</taxon>
        <taxon>Dikarya</taxon>
        <taxon>Basidiomycota</taxon>
        <taxon>Agaricomycotina</taxon>
        <taxon>Agaricomycetes</taxon>
        <taxon>Agaricomycetidae</taxon>
        <taxon>Agaricales</taxon>
        <taxon>Marasmiineae</taxon>
        <taxon>Mycenaceae</taxon>
        <taxon>Mycena</taxon>
    </lineage>
</organism>
<evidence type="ECO:0000256" key="1">
    <source>
        <dbReference type="SAM" id="MobiDB-lite"/>
    </source>
</evidence>
<accession>A0AAD7MT40</accession>
<protein>
    <submittedName>
        <fullName evidence="2">Uncharacterized protein</fullName>
    </submittedName>
</protein>
<dbReference type="Proteomes" id="UP001215598">
    <property type="component" value="Unassembled WGS sequence"/>
</dbReference>
<feature type="compositionally biased region" description="Basic and acidic residues" evidence="1">
    <location>
        <begin position="242"/>
        <end position="251"/>
    </location>
</feature>
<feature type="compositionally biased region" description="Polar residues" evidence="1">
    <location>
        <begin position="253"/>
        <end position="265"/>
    </location>
</feature>
<evidence type="ECO:0000313" key="3">
    <source>
        <dbReference type="Proteomes" id="UP001215598"/>
    </source>
</evidence>